<keyword evidence="1" id="KW-0378">Hydrolase</keyword>
<dbReference type="PANTHER" id="PTHR22946">
    <property type="entry name" value="DIENELACTONE HYDROLASE DOMAIN-CONTAINING PROTEIN-RELATED"/>
    <property type="match status" value="1"/>
</dbReference>
<evidence type="ECO:0000259" key="2">
    <source>
        <dbReference type="Pfam" id="PF00326"/>
    </source>
</evidence>
<sequence>MEKYVELNSQGNVLRGMMHIPDGISGPVPFVILFHGFQDDRNEINFVHTELSRRLCLAGIGSVRFDFLGSGESDGTFSDITVSKEIQNGIDILDYVLNLDFVDANRVALHGLSLGGCVASMVAGLRKESVCALSLWCPALDLVYNLKNKMLCGMDVSDIDQKGYADVEGLRLSLDFYEDCLRLDPYRIASQYDGPVNLVHGDQDITASPEVSYHLKEIYQERAKLTIVEGAEHRFLSMDYRKARMDSALEFLGSRLGESK</sequence>
<dbReference type="InterPro" id="IPR001375">
    <property type="entry name" value="Peptidase_S9_cat"/>
</dbReference>
<organism evidence="3 4">
    <name type="scientific">Faecalicoccus acidiformans</name>
    <dbReference type="NCBI Taxonomy" id="915173"/>
    <lineage>
        <taxon>Bacteria</taxon>
        <taxon>Bacillati</taxon>
        <taxon>Bacillota</taxon>
        <taxon>Erysipelotrichia</taxon>
        <taxon>Erysipelotrichales</taxon>
        <taxon>Erysipelotrichaceae</taxon>
        <taxon>Faecalicoccus</taxon>
    </lineage>
</organism>
<dbReference type="Proteomes" id="UP000521313">
    <property type="component" value="Unassembled WGS sequence"/>
</dbReference>
<name>A0A7W8CZ12_9FIRM</name>
<protein>
    <recommendedName>
        <fullName evidence="2">Peptidase S9 prolyl oligopeptidase catalytic domain-containing protein</fullName>
    </recommendedName>
</protein>
<evidence type="ECO:0000256" key="1">
    <source>
        <dbReference type="ARBA" id="ARBA00022801"/>
    </source>
</evidence>
<dbReference type="GO" id="GO:0008236">
    <property type="term" value="F:serine-type peptidase activity"/>
    <property type="evidence" value="ECO:0007669"/>
    <property type="project" value="InterPro"/>
</dbReference>
<reference evidence="3 4" key="1">
    <citation type="submission" date="2020-08" db="EMBL/GenBank/DDBJ databases">
        <title>Genomic Encyclopedia of Type Strains, Phase IV (KMG-IV): sequencing the most valuable type-strain genomes for metagenomic binning, comparative biology and taxonomic classification.</title>
        <authorList>
            <person name="Goeker M."/>
        </authorList>
    </citation>
    <scope>NUCLEOTIDE SEQUENCE [LARGE SCALE GENOMIC DNA]</scope>
    <source>
        <strain evidence="3 4">DSM 26963</strain>
    </source>
</reference>
<dbReference type="InterPro" id="IPR050261">
    <property type="entry name" value="FrsA_esterase"/>
</dbReference>
<dbReference type="Pfam" id="PF00326">
    <property type="entry name" value="Peptidase_S9"/>
    <property type="match status" value="1"/>
</dbReference>
<feature type="domain" description="Peptidase S9 prolyl oligopeptidase catalytic" evidence="2">
    <location>
        <begin position="83"/>
        <end position="257"/>
    </location>
</feature>
<dbReference type="PANTHER" id="PTHR22946:SF9">
    <property type="entry name" value="POLYKETIDE TRANSFERASE AF380"/>
    <property type="match status" value="1"/>
</dbReference>
<comment type="caution">
    <text evidence="3">The sequence shown here is derived from an EMBL/GenBank/DDBJ whole genome shotgun (WGS) entry which is preliminary data.</text>
</comment>
<dbReference type="SUPFAM" id="SSF53474">
    <property type="entry name" value="alpha/beta-Hydrolases"/>
    <property type="match status" value="1"/>
</dbReference>
<evidence type="ECO:0000313" key="3">
    <source>
        <dbReference type="EMBL" id="MBB5184227.1"/>
    </source>
</evidence>
<dbReference type="GO" id="GO:0006508">
    <property type="term" value="P:proteolysis"/>
    <property type="evidence" value="ECO:0007669"/>
    <property type="project" value="InterPro"/>
</dbReference>
<dbReference type="InterPro" id="IPR029058">
    <property type="entry name" value="AB_hydrolase_fold"/>
</dbReference>
<dbReference type="AlphaFoldDB" id="A0A7W8CZ12"/>
<dbReference type="RefSeq" id="WP_183374020.1">
    <property type="nucleotide sequence ID" value="NZ_JACHHD010000002.1"/>
</dbReference>
<proteinExistence type="predicted"/>
<dbReference type="GO" id="GO:0052689">
    <property type="term" value="F:carboxylic ester hydrolase activity"/>
    <property type="evidence" value="ECO:0007669"/>
    <property type="project" value="UniProtKB-ARBA"/>
</dbReference>
<dbReference type="Gene3D" id="3.40.50.1820">
    <property type="entry name" value="alpha/beta hydrolase"/>
    <property type="match status" value="1"/>
</dbReference>
<accession>A0A7W8CZ12</accession>
<gene>
    <name evidence="3" type="ORF">HNQ43_000262</name>
</gene>
<evidence type="ECO:0000313" key="4">
    <source>
        <dbReference type="Proteomes" id="UP000521313"/>
    </source>
</evidence>
<dbReference type="EMBL" id="JACHHD010000002">
    <property type="protein sequence ID" value="MBB5184227.1"/>
    <property type="molecule type" value="Genomic_DNA"/>
</dbReference>